<dbReference type="PANTHER" id="PTHR30383:SF5">
    <property type="entry name" value="SGNH HYDROLASE-TYPE ESTERASE DOMAIN-CONTAINING PROTEIN"/>
    <property type="match status" value="1"/>
</dbReference>
<dbReference type="AlphaFoldDB" id="A0A7W5E0S7"/>
<dbReference type="Proteomes" id="UP000536179">
    <property type="component" value="Unassembled WGS sequence"/>
</dbReference>
<name>A0A7W5E0S7_9BACT</name>
<dbReference type="GO" id="GO:0004622">
    <property type="term" value="F:phosphatidylcholine lysophospholipase activity"/>
    <property type="evidence" value="ECO:0007669"/>
    <property type="project" value="TreeGrafter"/>
</dbReference>
<dbReference type="InterPro" id="IPR013830">
    <property type="entry name" value="SGNH_hydro"/>
</dbReference>
<dbReference type="InterPro" id="IPR051532">
    <property type="entry name" value="Ester_Hydrolysis_Enzymes"/>
</dbReference>
<feature type="domain" description="SGNH hydrolase-type esterase" evidence="1">
    <location>
        <begin position="42"/>
        <end position="202"/>
    </location>
</feature>
<dbReference type="Pfam" id="PF13472">
    <property type="entry name" value="Lipase_GDSL_2"/>
    <property type="match status" value="1"/>
</dbReference>
<dbReference type="RefSeq" id="WP_184306294.1">
    <property type="nucleotide sequence ID" value="NZ_JACHXU010000013.1"/>
</dbReference>
<evidence type="ECO:0000313" key="3">
    <source>
        <dbReference type="Proteomes" id="UP000536179"/>
    </source>
</evidence>
<proteinExistence type="predicted"/>
<evidence type="ECO:0000259" key="1">
    <source>
        <dbReference type="Pfam" id="PF13472"/>
    </source>
</evidence>
<reference evidence="2 3" key="1">
    <citation type="submission" date="2020-08" db="EMBL/GenBank/DDBJ databases">
        <title>Genomic Encyclopedia of Type Strains, Phase III (KMG-III): the genomes of soil and plant-associated and newly described type strains.</title>
        <authorList>
            <person name="Whitman W."/>
        </authorList>
    </citation>
    <scope>NUCLEOTIDE SEQUENCE [LARGE SCALE GENOMIC DNA]</scope>
    <source>
        <strain evidence="2 3">CECT 8075</strain>
    </source>
</reference>
<evidence type="ECO:0000313" key="2">
    <source>
        <dbReference type="EMBL" id="MBB3208055.1"/>
    </source>
</evidence>
<comment type="caution">
    <text evidence="2">The sequence shown here is derived from an EMBL/GenBank/DDBJ whole genome shotgun (WGS) entry which is preliminary data.</text>
</comment>
<organism evidence="2 3">
    <name type="scientific">Aporhodopirellula rubra</name>
    <dbReference type="NCBI Taxonomy" id="980271"/>
    <lineage>
        <taxon>Bacteria</taxon>
        <taxon>Pseudomonadati</taxon>
        <taxon>Planctomycetota</taxon>
        <taxon>Planctomycetia</taxon>
        <taxon>Pirellulales</taxon>
        <taxon>Pirellulaceae</taxon>
        <taxon>Aporhodopirellula</taxon>
    </lineage>
</organism>
<keyword evidence="3" id="KW-1185">Reference proteome</keyword>
<protein>
    <submittedName>
        <fullName evidence="2">Lysophospholipase L1-like esterase</fullName>
    </submittedName>
</protein>
<dbReference type="SUPFAM" id="SSF52266">
    <property type="entry name" value="SGNH hydrolase"/>
    <property type="match status" value="1"/>
</dbReference>
<dbReference type="Gene3D" id="3.40.50.1110">
    <property type="entry name" value="SGNH hydrolase"/>
    <property type="match status" value="1"/>
</dbReference>
<dbReference type="EMBL" id="JACHXU010000013">
    <property type="protein sequence ID" value="MBB3208055.1"/>
    <property type="molecule type" value="Genomic_DNA"/>
</dbReference>
<accession>A0A7W5E0S7</accession>
<dbReference type="PANTHER" id="PTHR30383">
    <property type="entry name" value="THIOESTERASE 1/PROTEASE 1/LYSOPHOSPHOLIPASE L1"/>
    <property type="match status" value="1"/>
</dbReference>
<sequence>MGDPIHHRSVGGMGRGRLEHQSIITCNRPHFASFDDSDTIVCVGDSLTDGMRPDLGYPDALDKMLPNPVINEGFSGIATRQGLDLMPRVLKHNPKVVVIELGGHDFLKGHSRASTKANLVQMIDLSRENGAEVILMEIPRGFMFDPFASLEREIAYEKDVQLIADSWLREIILMSPIAPPGMWMSPSSRLSDDGIHSNPRGSHVIAQRVADAIAMLK</sequence>
<gene>
    <name evidence="2" type="ORF">FHS27_003882</name>
</gene>
<dbReference type="InterPro" id="IPR036514">
    <property type="entry name" value="SGNH_hydro_sf"/>
</dbReference>